<gene>
    <name evidence="2" type="ORF">H5P30_07315</name>
</gene>
<dbReference type="EMBL" id="JACHVA010000053">
    <property type="protein sequence ID" value="MBC2601583.1"/>
    <property type="molecule type" value="Genomic_DNA"/>
</dbReference>
<proteinExistence type="predicted"/>
<dbReference type="RefSeq" id="WP_185692307.1">
    <property type="nucleotide sequence ID" value="NZ_JACHVA010000053.1"/>
</dbReference>
<comment type="caution">
    <text evidence="2">The sequence shown here is derived from an EMBL/GenBank/DDBJ whole genome shotgun (WGS) entry which is preliminary data.</text>
</comment>
<evidence type="ECO:0008006" key="4">
    <source>
        <dbReference type="Google" id="ProtNLM"/>
    </source>
</evidence>
<feature type="region of interest" description="Disordered" evidence="1">
    <location>
        <begin position="1"/>
        <end position="26"/>
    </location>
</feature>
<feature type="compositionally biased region" description="Polar residues" evidence="1">
    <location>
        <begin position="1"/>
        <end position="25"/>
    </location>
</feature>
<organism evidence="2 3">
    <name type="scientific">Puniceicoccus vermicola</name>
    <dbReference type="NCBI Taxonomy" id="388746"/>
    <lineage>
        <taxon>Bacteria</taxon>
        <taxon>Pseudomonadati</taxon>
        <taxon>Verrucomicrobiota</taxon>
        <taxon>Opitutia</taxon>
        <taxon>Puniceicoccales</taxon>
        <taxon>Puniceicoccaceae</taxon>
        <taxon>Puniceicoccus</taxon>
    </lineage>
</organism>
<accession>A0A7X1AX18</accession>
<keyword evidence="3" id="KW-1185">Reference proteome</keyword>
<dbReference type="InterPro" id="IPR029062">
    <property type="entry name" value="Class_I_gatase-like"/>
</dbReference>
<dbReference type="Proteomes" id="UP000525652">
    <property type="component" value="Unassembled WGS sequence"/>
</dbReference>
<name>A0A7X1AX18_9BACT</name>
<evidence type="ECO:0000313" key="3">
    <source>
        <dbReference type="Proteomes" id="UP000525652"/>
    </source>
</evidence>
<evidence type="ECO:0000313" key="2">
    <source>
        <dbReference type="EMBL" id="MBC2601583.1"/>
    </source>
</evidence>
<sequence>MANTEPTPSLERPTNPSNPEISIQENRNHGPAHPFMAYRSFWPQKEAVAQFAGIGIDTICIYPSNTLNSLGVQYSQHPPNWTHFGVYKWENLDCQFDEILEANPKARFICMVDLNTPNWLTRYSRYDDSFYNLGKVVSDARWRKETAEYMNVFLEHCETHYGDHIDSYILCAGATCEWQDSSNGQESPSRIEAWRNWCHEHDIDESSDLPSRNQRGSAAHGLLRDPKIDKLGRLYWDFNRNQIADTILHFARKAQSILRHRAKLGVFYGYLLEHGKGRLVSYGHLGYDKVFSSPDIDFFVSPGTYFDREMGGASGFMSLIDSMKLHGKYYIRELDHFTHTANGNPLLPWGIPWGESWNHRWPDELSSIAGLQREFSIALTAGVSLWWFDMWNHWYEATEVIDALNRMKEIWMEQAQDSLPPSAKEIAVIVDAESCLHLNENHEDITKVLRNIRKPLGRIGAPYSLYSFADIDRIDFSHYKLVIFPNLFSCDNEKSERIRQYVAKNNRTILWIHRAGVISGESYNETNIKNLTGVSYEPGTIGEYQFDHWKSILHADLMPSYSFLREVAGDAGVHLYGDGGEPVYANSNLLATHTTTGGKRKFRLPYQCLTVRELFSNRIVANDCREFEDTLSSPGSALYSLEW</sequence>
<dbReference type="AlphaFoldDB" id="A0A7X1AX18"/>
<protein>
    <recommendedName>
        <fullName evidence="4">Glycoside hydrolase family 42 N-terminal domain-containing protein</fullName>
    </recommendedName>
</protein>
<dbReference type="Gene3D" id="3.40.50.880">
    <property type="match status" value="1"/>
</dbReference>
<evidence type="ECO:0000256" key="1">
    <source>
        <dbReference type="SAM" id="MobiDB-lite"/>
    </source>
</evidence>
<reference evidence="2 3" key="1">
    <citation type="submission" date="2020-07" db="EMBL/GenBank/DDBJ databases">
        <authorList>
            <person name="Feng X."/>
        </authorList>
    </citation>
    <scope>NUCLEOTIDE SEQUENCE [LARGE SCALE GENOMIC DNA]</scope>
    <source>
        <strain evidence="2 3">JCM14086</strain>
    </source>
</reference>